<proteinExistence type="predicted"/>
<dbReference type="Proteomes" id="UP000269721">
    <property type="component" value="Unassembled WGS sequence"/>
</dbReference>
<reference evidence="2" key="1">
    <citation type="journal article" date="2018" name="Nat. Microbiol.">
        <title>Leveraging single-cell genomics to expand the fungal tree of life.</title>
        <authorList>
            <person name="Ahrendt S.R."/>
            <person name="Quandt C.A."/>
            <person name="Ciobanu D."/>
            <person name="Clum A."/>
            <person name="Salamov A."/>
            <person name="Andreopoulos B."/>
            <person name="Cheng J.F."/>
            <person name="Woyke T."/>
            <person name="Pelin A."/>
            <person name="Henrissat B."/>
            <person name="Reynolds N.K."/>
            <person name="Benny G.L."/>
            <person name="Smith M.E."/>
            <person name="James T.Y."/>
            <person name="Grigoriev I.V."/>
        </authorList>
    </citation>
    <scope>NUCLEOTIDE SEQUENCE [LARGE SCALE GENOMIC DNA]</scope>
</reference>
<protein>
    <submittedName>
        <fullName evidence="1">Uncharacterized protein</fullName>
    </submittedName>
</protein>
<gene>
    <name evidence="1" type="ORF">BDK51DRAFT_42174</name>
</gene>
<dbReference type="AlphaFoldDB" id="A0A4P9WN77"/>
<keyword evidence="2" id="KW-1185">Reference proteome</keyword>
<sequence length="522" mass="56342">MSFNCLMPTLILRSSSVKIAPTDEDVLSVGLDNLNVPLTFTAPDIPTPPATVDVPVTVDVLAVVFTTDRMPVIDKDANDVKADTGNVPHMSVEPAIPTPLVRVAEPVGVDEDAVLFVIDNIPLLLIPPLTFRTEDIPTPPKNVAHPVVIKHNTVVLVTERIPVVEMELETDNALPKFIEPLTPIPPSMTSDPAVGEVQFVEFVEKNIPEVVIPAGFELPVIEIEPSRAVVFTTVNTPVAVIITIVVVPFIDRPPFTNMEPPTSAPPAITIDPVVYEVEIPESVDTFAVSEIPTPPAKTAEPVVKEEGAVVLVTFTIPEHDTDHIIVELPKTETVPVKDDAPATEINTFMLTDQETPTPPDTIKALVVTLVEFVVAKMETIPVEDDVPATEIELYSVIEPATPIPPDTINAPLVEFVEVLVPGIETIPVKEDEPAIKTDQFTLTDPPTPNPPDTNNALKEQLALIGPEIPTPPDTSNAPVVALAEVVVMNFVSSDIFSLLGEVSDVIDETYAKTRTRTCRQEG</sequence>
<accession>A0A4P9WN77</accession>
<dbReference type="EMBL" id="KZ993912">
    <property type="protein sequence ID" value="RKO94384.1"/>
    <property type="molecule type" value="Genomic_DNA"/>
</dbReference>
<evidence type="ECO:0000313" key="1">
    <source>
        <dbReference type="EMBL" id="RKO94384.1"/>
    </source>
</evidence>
<name>A0A4P9WN77_9FUNG</name>
<organism evidence="1 2">
    <name type="scientific">Blyttiomyces helicus</name>
    <dbReference type="NCBI Taxonomy" id="388810"/>
    <lineage>
        <taxon>Eukaryota</taxon>
        <taxon>Fungi</taxon>
        <taxon>Fungi incertae sedis</taxon>
        <taxon>Chytridiomycota</taxon>
        <taxon>Chytridiomycota incertae sedis</taxon>
        <taxon>Chytridiomycetes</taxon>
        <taxon>Chytridiomycetes incertae sedis</taxon>
        <taxon>Blyttiomyces</taxon>
    </lineage>
</organism>
<evidence type="ECO:0000313" key="2">
    <source>
        <dbReference type="Proteomes" id="UP000269721"/>
    </source>
</evidence>